<sequence>MEKKLNNWSLGQLYLNIYVGCLVICCCSFYKINADSFTISSFTYGRTVLRPYDWRYIKVDLPTWFSSMTVSLESDVNIDTNRIRMTDISDLPMICAREGSPPLPDTYNTSFIGLVPDPILNGSLAIEGLQFTEKCYPMQKNILIRLTNEQISPGVWYFGLFNGIGSARTQSKMINRGSGYSFGGNVSVEGCLSPSMSGQFCNHTVDHLSCVDQNSTQGIITSCRNNGGSSCIHQNESKLYSLDLLGVSEEIVISASNVIFNQTQLSNRANNGSSNIVLMCYARHGGISSSLVHDYSGNINNNPLVIRSPKVGRWYITVIPLNISNGAVETMSVCYSLEWKILRCPLDKAGLNCTWERYMLQTILRKNPSVPFESYYLPVSDNVYSNSANFLLEPLLSNSSIGQNQSQHFGWTYFLVDIPSAAAGGSIHIRLNSDTKINHEIYASYGGLPYEEQWDYFYANSTSNSNGSMFFKLYDSNEKRVSFYILYVRGGTWSFGVKHLISAGNTSDSQSQTTMSISIERCPKRCSSHGACQNVVDMSGLSLYSYCSCDRNHGGFDCSIEIVSHRGHVWQSVSLIASNAAFVFPAYWVLREKAFAEWVIYTCTNALDFSILSISDVIFMDFWLSFMAVVSTFVYLADIDEGSKRTIHTVVAILTALMAEKGATRSSNIVLVIAIGAAGLFIGFMIEFFRHYRRFSFSVELFLNLLHRWQTIKVWCHNLLKTVLKRFRLYLVVAGFAALSMAAISWHLESTRSYWFWHR</sequence>
<feature type="disulfide bond" evidence="7">
    <location>
        <begin position="549"/>
        <end position="558"/>
    </location>
</feature>
<comment type="caution">
    <text evidence="10">The sequence shown here is derived from an EMBL/GenBank/DDBJ whole genome shotgun (WGS) entry which is preliminary data.</text>
</comment>
<evidence type="ECO:0000259" key="9">
    <source>
        <dbReference type="PROSITE" id="PS50026"/>
    </source>
</evidence>
<dbReference type="PROSITE" id="PS00022">
    <property type="entry name" value="EGF_1"/>
    <property type="match status" value="1"/>
</dbReference>
<evidence type="ECO:0000256" key="1">
    <source>
        <dbReference type="ARBA" id="ARBA00004651"/>
    </source>
</evidence>
<keyword evidence="4 8" id="KW-0812">Transmembrane</keyword>
<feature type="transmembrane region" description="Helical" evidence="8">
    <location>
        <begin position="611"/>
        <end position="636"/>
    </location>
</feature>
<keyword evidence="7" id="KW-0245">EGF-like domain</keyword>
<evidence type="ECO:0000256" key="5">
    <source>
        <dbReference type="ARBA" id="ARBA00022989"/>
    </source>
</evidence>
<comment type="caution">
    <text evidence="7">Lacks conserved residue(s) required for the propagation of feature annotation.</text>
</comment>
<dbReference type="PANTHER" id="PTHR14319:SF3">
    <property type="entry name" value="TRANSMEMBRANE PROTEIN-LIKE PROTEIN"/>
    <property type="match status" value="1"/>
</dbReference>
<dbReference type="GO" id="GO:0005886">
    <property type="term" value="C:plasma membrane"/>
    <property type="evidence" value="ECO:0007669"/>
    <property type="project" value="UniProtKB-SubCell"/>
</dbReference>
<dbReference type="STRING" id="35608.A0A2U1LWU9"/>
<proteinExistence type="inferred from homology"/>
<dbReference type="PROSITE" id="PS50026">
    <property type="entry name" value="EGF_3"/>
    <property type="match status" value="1"/>
</dbReference>
<evidence type="ECO:0000256" key="7">
    <source>
        <dbReference type="PROSITE-ProRule" id="PRU00076"/>
    </source>
</evidence>
<keyword evidence="5 8" id="KW-1133">Transmembrane helix</keyword>
<evidence type="ECO:0000256" key="4">
    <source>
        <dbReference type="ARBA" id="ARBA00022692"/>
    </source>
</evidence>
<dbReference type="AlphaFoldDB" id="A0A2U1LWU9"/>
<dbReference type="Pfam" id="PF12036">
    <property type="entry name" value="DUF3522"/>
    <property type="match status" value="1"/>
</dbReference>
<evidence type="ECO:0000256" key="3">
    <source>
        <dbReference type="ARBA" id="ARBA00022475"/>
    </source>
</evidence>
<keyword evidence="6 8" id="KW-0472">Membrane</keyword>
<reference evidence="10 11" key="1">
    <citation type="journal article" date="2018" name="Mol. Plant">
        <title>The genome of Artemisia annua provides insight into the evolution of Asteraceae family and artemisinin biosynthesis.</title>
        <authorList>
            <person name="Shen Q."/>
            <person name="Zhang L."/>
            <person name="Liao Z."/>
            <person name="Wang S."/>
            <person name="Yan T."/>
            <person name="Shi P."/>
            <person name="Liu M."/>
            <person name="Fu X."/>
            <person name="Pan Q."/>
            <person name="Wang Y."/>
            <person name="Lv Z."/>
            <person name="Lu X."/>
            <person name="Zhang F."/>
            <person name="Jiang W."/>
            <person name="Ma Y."/>
            <person name="Chen M."/>
            <person name="Hao X."/>
            <person name="Li L."/>
            <person name="Tang Y."/>
            <person name="Lv G."/>
            <person name="Zhou Y."/>
            <person name="Sun X."/>
            <person name="Brodelius P.E."/>
            <person name="Rose J.K.C."/>
            <person name="Tang K."/>
        </authorList>
    </citation>
    <scope>NUCLEOTIDE SEQUENCE [LARGE SCALE GENOMIC DNA]</scope>
    <source>
        <strain evidence="11">cv. Huhao1</strain>
        <tissue evidence="10">Leaf</tissue>
    </source>
</reference>
<dbReference type="PANTHER" id="PTHR14319">
    <property type="entry name" value="FIVE-SPAN TRANSMEMBRANE PROTEIN M83"/>
    <property type="match status" value="1"/>
</dbReference>
<keyword evidence="3" id="KW-1003">Cell membrane</keyword>
<keyword evidence="7" id="KW-1015">Disulfide bond</keyword>
<comment type="similarity">
    <text evidence="2">Belongs to the TMEM8 family.</text>
</comment>
<dbReference type="Proteomes" id="UP000245207">
    <property type="component" value="Unassembled WGS sequence"/>
</dbReference>
<evidence type="ECO:0000256" key="8">
    <source>
        <dbReference type="SAM" id="Phobius"/>
    </source>
</evidence>
<evidence type="ECO:0000256" key="2">
    <source>
        <dbReference type="ARBA" id="ARBA00005542"/>
    </source>
</evidence>
<dbReference type="InterPro" id="IPR000742">
    <property type="entry name" value="EGF"/>
</dbReference>
<evidence type="ECO:0000256" key="6">
    <source>
        <dbReference type="ARBA" id="ARBA00023136"/>
    </source>
</evidence>
<feature type="transmembrane region" description="Helical" evidence="8">
    <location>
        <begin position="569"/>
        <end position="590"/>
    </location>
</feature>
<comment type="subcellular location">
    <subcellularLocation>
        <location evidence="1">Cell membrane</location>
        <topology evidence="1">Multi-pass membrane protein</topology>
    </subcellularLocation>
</comment>
<dbReference type="OrthoDB" id="69646at2759"/>
<feature type="transmembrane region" description="Helical" evidence="8">
    <location>
        <begin position="12"/>
        <end position="32"/>
    </location>
</feature>
<gene>
    <name evidence="10" type="ORF">CTI12_AA424580</name>
</gene>
<protein>
    <submittedName>
        <fullName evidence="10">Transmembrane protein-related protein</fullName>
    </submittedName>
</protein>
<dbReference type="EMBL" id="PKPP01007421">
    <property type="protein sequence ID" value="PWA53434.1"/>
    <property type="molecule type" value="Genomic_DNA"/>
</dbReference>
<dbReference type="InterPro" id="IPR021910">
    <property type="entry name" value="NGX6/PGAP6/MYMK"/>
</dbReference>
<feature type="disulfide bond" evidence="7">
    <location>
        <begin position="522"/>
        <end position="532"/>
    </location>
</feature>
<feature type="transmembrane region" description="Helical" evidence="8">
    <location>
        <begin position="729"/>
        <end position="748"/>
    </location>
</feature>
<evidence type="ECO:0000313" key="11">
    <source>
        <dbReference type="Proteomes" id="UP000245207"/>
    </source>
</evidence>
<dbReference type="Gene3D" id="2.60.120.260">
    <property type="entry name" value="Galactose-binding domain-like"/>
    <property type="match status" value="1"/>
</dbReference>
<feature type="transmembrane region" description="Helical" evidence="8">
    <location>
        <begin position="669"/>
        <end position="689"/>
    </location>
</feature>
<evidence type="ECO:0000313" key="10">
    <source>
        <dbReference type="EMBL" id="PWA53434.1"/>
    </source>
</evidence>
<name>A0A2U1LWU9_ARTAN</name>
<keyword evidence="11" id="KW-1185">Reference proteome</keyword>
<organism evidence="10 11">
    <name type="scientific">Artemisia annua</name>
    <name type="common">Sweet wormwood</name>
    <dbReference type="NCBI Taxonomy" id="35608"/>
    <lineage>
        <taxon>Eukaryota</taxon>
        <taxon>Viridiplantae</taxon>
        <taxon>Streptophyta</taxon>
        <taxon>Embryophyta</taxon>
        <taxon>Tracheophyta</taxon>
        <taxon>Spermatophyta</taxon>
        <taxon>Magnoliopsida</taxon>
        <taxon>eudicotyledons</taxon>
        <taxon>Gunneridae</taxon>
        <taxon>Pentapetalae</taxon>
        <taxon>asterids</taxon>
        <taxon>campanulids</taxon>
        <taxon>Asterales</taxon>
        <taxon>Asteraceae</taxon>
        <taxon>Asteroideae</taxon>
        <taxon>Anthemideae</taxon>
        <taxon>Artemisiinae</taxon>
        <taxon>Artemisia</taxon>
    </lineage>
</organism>
<accession>A0A2U1LWU9</accession>
<feature type="domain" description="EGF-like" evidence="9">
    <location>
        <begin position="518"/>
        <end position="559"/>
    </location>
</feature>